<evidence type="ECO:0000313" key="3">
    <source>
        <dbReference type="Proteomes" id="UP001168972"/>
    </source>
</evidence>
<dbReference type="PANTHER" id="PTHR13316:SF0">
    <property type="entry name" value="ZINC FINGER CCHC DOMAIN-CONTAINING PROTEIN 8"/>
    <property type="match status" value="1"/>
</dbReference>
<dbReference type="GO" id="GO:0003723">
    <property type="term" value="F:RNA binding"/>
    <property type="evidence" value="ECO:0007669"/>
    <property type="project" value="TreeGrafter"/>
</dbReference>
<dbReference type="InterPro" id="IPR052115">
    <property type="entry name" value="NEXT_complex_subunit_ZCCHC8"/>
</dbReference>
<accession>A0AA39KUN4</accession>
<keyword evidence="3" id="KW-1185">Reference proteome</keyword>
<dbReference type="PANTHER" id="PTHR13316">
    <property type="entry name" value="ZINC FINGER, CCHC DOMAIN CONTAINING 8"/>
    <property type="match status" value="1"/>
</dbReference>
<feature type="region of interest" description="Disordered" evidence="1">
    <location>
        <begin position="369"/>
        <end position="399"/>
    </location>
</feature>
<feature type="compositionally biased region" description="Polar residues" evidence="1">
    <location>
        <begin position="388"/>
        <end position="399"/>
    </location>
</feature>
<dbReference type="EMBL" id="JAQQBR010000006">
    <property type="protein sequence ID" value="KAK0174563.1"/>
    <property type="molecule type" value="Genomic_DNA"/>
</dbReference>
<comment type="caution">
    <text evidence="2">The sequence shown here is derived from an EMBL/GenBank/DDBJ whole genome shotgun (WGS) entry which is preliminary data.</text>
</comment>
<dbReference type="AlphaFoldDB" id="A0AA39KUN4"/>
<sequence length="539" mass="60202">MNCNGDTNVDDNSVICLDTSQEYIINNDADDKEMSSVNQILYDKTLSPGAAPDGFIILDESIEQNDDDNNESLEADSPMFKVTFKDKSVFRQYQREIKNFFEQLVVVDSIDDNSNGSEIVLKIWSKSNSESRKKIENRDNILFTIDNTPGIHDKFNIPTYGTKFDKVLEKSRIEDEVKNDKAGPKIICFNCLGDHNLRDCNEPRNQFEINKNLPRSFEKILMRLIGYPPGWLEEAKLEHSGLNLYNSEGNRELDPAEEAGEIFIPENNVKYDIKKLHDFPGFNIPAPPDTHDAFWSTDQQLFHSKETMLKMLSSRRTDEGYKRKKLKVNIGQSSPNDIVEPVEMDVECSKDEGTIELVSANNSFVPPLPIDSITSADTPPPGCDGINTPKSNAIDSNDITSRAYSPSLSDLESKKKLLLAALDDSNLQSNPGTPIKPTPQHLIFDTPKSSSINESQSTPLSNSSFEGTPKHGSIKSVELGTPILQTSSLYKKLPCSENFSKDICGVINFENLPGATGSYEKISGILQKVRDVINKDDEN</sequence>
<dbReference type="GO" id="GO:0071013">
    <property type="term" value="C:catalytic step 2 spliceosome"/>
    <property type="evidence" value="ECO:0007669"/>
    <property type="project" value="TreeGrafter"/>
</dbReference>
<reference evidence="2" key="2">
    <citation type="submission" date="2023-03" db="EMBL/GenBank/DDBJ databases">
        <authorList>
            <person name="Inwood S.N."/>
            <person name="Skelly J.G."/>
            <person name="Guhlin J."/>
            <person name="Harrop T.W.R."/>
            <person name="Goldson S.G."/>
            <person name="Dearden P.K."/>
        </authorList>
    </citation>
    <scope>NUCLEOTIDE SEQUENCE</scope>
    <source>
        <strain evidence="2">Lincoln</strain>
        <tissue evidence="2">Whole body</tissue>
    </source>
</reference>
<proteinExistence type="predicted"/>
<evidence type="ECO:0000256" key="1">
    <source>
        <dbReference type="SAM" id="MobiDB-lite"/>
    </source>
</evidence>
<reference evidence="2" key="1">
    <citation type="journal article" date="2023" name="bioRxiv">
        <title>Scaffold-level genome assemblies of two parasitoid biocontrol wasps reveal the parthenogenesis mechanism and an associated novel virus.</title>
        <authorList>
            <person name="Inwood S."/>
            <person name="Skelly J."/>
            <person name="Guhlin J."/>
            <person name="Harrop T."/>
            <person name="Goldson S."/>
            <person name="Dearden P."/>
        </authorList>
    </citation>
    <scope>NUCLEOTIDE SEQUENCE</scope>
    <source>
        <strain evidence="2">Lincoln</strain>
        <tissue evidence="2">Whole body</tissue>
    </source>
</reference>
<organism evidence="2 3">
    <name type="scientific">Microctonus hyperodae</name>
    <name type="common">Parasitoid wasp</name>
    <dbReference type="NCBI Taxonomy" id="165561"/>
    <lineage>
        <taxon>Eukaryota</taxon>
        <taxon>Metazoa</taxon>
        <taxon>Ecdysozoa</taxon>
        <taxon>Arthropoda</taxon>
        <taxon>Hexapoda</taxon>
        <taxon>Insecta</taxon>
        <taxon>Pterygota</taxon>
        <taxon>Neoptera</taxon>
        <taxon>Endopterygota</taxon>
        <taxon>Hymenoptera</taxon>
        <taxon>Apocrita</taxon>
        <taxon>Ichneumonoidea</taxon>
        <taxon>Braconidae</taxon>
        <taxon>Euphorinae</taxon>
        <taxon>Microctonus</taxon>
    </lineage>
</organism>
<evidence type="ECO:0008006" key="4">
    <source>
        <dbReference type="Google" id="ProtNLM"/>
    </source>
</evidence>
<protein>
    <recommendedName>
        <fullName evidence="4">Zinc finger CCHC domain-containing protein 8</fullName>
    </recommendedName>
</protein>
<name>A0AA39KUN4_MICHY</name>
<feature type="compositionally biased region" description="Polar residues" evidence="1">
    <location>
        <begin position="447"/>
        <end position="466"/>
    </location>
</feature>
<evidence type="ECO:0000313" key="2">
    <source>
        <dbReference type="EMBL" id="KAK0174563.1"/>
    </source>
</evidence>
<gene>
    <name evidence="2" type="ORF">PV327_010322</name>
</gene>
<feature type="region of interest" description="Disordered" evidence="1">
    <location>
        <begin position="426"/>
        <end position="475"/>
    </location>
</feature>
<dbReference type="Proteomes" id="UP001168972">
    <property type="component" value="Unassembled WGS sequence"/>
</dbReference>